<dbReference type="EMBL" id="VTXL01000033">
    <property type="protein sequence ID" value="NOJ15777.1"/>
    <property type="molecule type" value="Genomic_DNA"/>
</dbReference>
<accession>A0A7Y4DCB9</accession>
<evidence type="ECO:0008006" key="3">
    <source>
        <dbReference type="Google" id="ProtNLM"/>
    </source>
</evidence>
<name>A0A7Y4DCB9_VIBSP</name>
<gene>
    <name evidence="1" type="ORF">F0234_23810</name>
</gene>
<evidence type="ECO:0000313" key="2">
    <source>
        <dbReference type="Proteomes" id="UP000519158"/>
    </source>
</evidence>
<protein>
    <recommendedName>
        <fullName evidence="3">DUF3265 domain-containing protein</fullName>
    </recommendedName>
</protein>
<organism evidence="1 2">
    <name type="scientific">Vibrio splendidus</name>
    <dbReference type="NCBI Taxonomy" id="29497"/>
    <lineage>
        <taxon>Bacteria</taxon>
        <taxon>Pseudomonadati</taxon>
        <taxon>Pseudomonadota</taxon>
        <taxon>Gammaproteobacteria</taxon>
        <taxon>Vibrionales</taxon>
        <taxon>Vibrionaceae</taxon>
        <taxon>Vibrio</taxon>
    </lineage>
</organism>
<evidence type="ECO:0000313" key="1">
    <source>
        <dbReference type="EMBL" id="NOJ15777.1"/>
    </source>
</evidence>
<comment type="caution">
    <text evidence="1">The sequence shown here is derived from an EMBL/GenBank/DDBJ whole genome shotgun (WGS) entry which is preliminary data.</text>
</comment>
<dbReference type="AlphaFoldDB" id="A0A7Y4DCB9"/>
<reference evidence="1 2" key="1">
    <citation type="submission" date="2019-09" db="EMBL/GenBank/DDBJ databases">
        <title>Draft genome sequencing and comparative genomics of hatchery-associated Vibrios.</title>
        <authorList>
            <person name="Kehlet-Delgado H."/>
            <person name="Mueller R.S."/>
        </authorList>
    </citation>
    <scope>NUCLEOTIDE SEQUENCE [LARGE SCALE GENOMIC DNA]</scope>
    <source>
        <strain evidence="1 2">99-70-13A3</strain>
    </source>
</reference>
<dbReference type="Proteomes" id="UP000519158">
    <property type="component" value="Unassembled WGS sequence"/>
</dbReference>
<proteinExistence type="predicted"/>
<sequence>MAYYALFFEHTNQTQINTMSCSPTRQGKITNCLRKKRMSKALRLRCSHLSGALDNKAFKGDSQRLAFLVCGGFGD</sequence>